<dbReference type="GO" id="GO:0000976">
    <property type="term" value="F:transcription cis-regulatory region binding"/>
    <property type="evidence" value="ECO:0007669"/>
    <property type="project" value="TreeGrafter"/>
</dbReference>
<protein>
    <submittedName>
        <fullName evidence="7">Regulatory protein TetR</fullName>
    </submittedName>
</protein>
<evidence type="ECO:0000256" key="4">
    <source>
        <dbReference type="PROSITE-ProRule" id="PRU00335"/>
    </source>
</evidence>
<dbReference type="SUPFAM" id="SSF46689">
    <property type="entry name" value="Homeodomain-like"/>
    <property type="match status" value="1"/>
</dbReference>
<dbReference type="InterPro" id="IPR050109">
    <property type="entry name" value="HTH-type_TetR-like_transc_reg"/>
</dbReference>
<dbReference type="KEGG" id="sap:Sulac_3061"/>
<dbReference type="AlphaFoldDB" id="G8U0X3"/>
<proteinExistence type="predicted"/>
<dbReference type="InterPro" id="IPR009057">
    <property type="entry name" value="Homeodomain-like_sf"/>
</dbReference>
<dbReference type="PANTHER" id="PTHR30055">
    <property type="entry name" value="HTH-TYPE TRANSCRIPTIONAL REGULATOR RUTR"/>
    <property type="match status" value="1"/>
</dbReference>
<dbReference type="HOGENOM" id="CLU_2345593_0_0_9"/>
<evidence type="ECO:0000256" key="5">
    <source>
        <dbReference type="SAM" id="MobiDB-lite"/>
    </source>
</evidence>
<organism evidence="7 8">
    <name type="scientific">Sulfobacillus acidophilus (strain ATCC 700253 / DSM 10332 / NAL)</name>
    <dbReference type="NCBI Taxonomy" id="679936"/>
    <lineage>
        <taxon>Bacteria</taxon>
        <taxon>Bacillati</taxon>
        <taxon>Bacillota</taxon>
        <taxon>Clostridia</taxon>
        <taxon>Eubacteriales</taxon>
        <taxon>Clostridiales Family XVII. Incertae Sedis</taxon>
        <taxon>Sulfobacillus</taxon>
    </lineage>
</organism>
<sequence length="97" mass="10684">MKSGDGTPTTPRGQKTQEAILAAAFAVAVADGLDGLRTRAVADRAGVNIATLHYYFPHKEDLEQALLHWLLARFREQPPDRRGRQYNNRQSPPGTTG</sequence>
<dbReference type="Proteomes" id="UP000005439">
    <property type="component" value="Chromosome"/>
</dbReference>
<evidence type="ECO:0000313" key="8">
    <source>
        <dbReference type="Proteomes" id="UP000005439"/>
    </source>
</evidence>
<keyword evidence="1" id="KW-0805">Transcription regulation</keyword>
<dbReference type="Pfam" id="PF00440">
    <property type="entry name" value="TetR_N"/>
    <property type="match status" value="1"/>
</dbReference>
<feature type="DNA-binding region" description="H-T-H motif" evidence="4">
    <location>
        <begin position="37"/>
        <end position="56"/>
    </location>
</feature>
<evidence type="ECO:0000256" key="3">
    <source>
        <dbReference type="ARBA" id="ARBA00023163"/>
    </source>
</evidence>
<dbReference type="PANTHER" id="PTHR30055:SF234">
    <property type="entry name" value="HTH-TYPE TRANSCRIPTIONAL REGULATOR BETI"/>
    <property type="match status" value="1"/>
</dbReference>
<keyword evidence="8" id="KW-1185">Reference proteome</keyword>
<evidence type="ECO:0000256" key="2">
    <source>
        <dbReference type="ARBA" id="ARBA00023125"/>
    </source>
</evidence>
<keyword evidence="2 4" id="KW-0238">DNA-binding</keyword>
<accession>G8U0X3</accession>
<feature type="region of interest" description="Disordered" evidence="5">
    <location>
        <begin position="77"/>
        <end position="97"/>
    </location>
</feature>
<dbReference type="PATRIC" id="fig|679936.5.peg.3159"/>
<dbReference type="PRINTS" id="PR00455">
    <property type="entry name" value="HTHTETR"/>
</dbReference>
<reference evidence="8" key="1">
    <citation type="submission" date="2011-12" db="EMBL/GenBank/DDBJ databases">
        <title>The complete genome of chromosome of Sulfobacillus acidophilus DSM 10332.</title>
        <authorList>
            <person name="Lucas S."/>
            <person name="Han J."/>
            <person name="Lapidus A."/>
            <person name="Bruce D."/>
            <person name="Goodwin L."/>
            <person name="Pitluck S."/>
            <person name="Peters L."/>
            <person name="Kyrpides N."/>
            <person name="Mavromatis K."/>
            <person name="Ivanova N."/>
            <person name="Mikhailova N."/>
            <person name="Chertkov O."/>
            <person name="Saunders E."/>
            <person name="Detter J.C."/>
            <person name="Tapia R."/>
            <person name="Han C."/>
            <person name="Land M."/>
            <person name="Hauser L."/>
            <person name="Markowitz V."/>
            <person name="Cheng J.-F."/>
            <person name="Hugenholtz P."/>
            <person name="Woyke T."/>
            <person name="Wu D."/>
            <person name="Pukall R."/>
            <person name="Gehrich-Schroeter G."/>
            <person name="Schneider S."/>
            <person name="Klenk H.-P."/>
            <person name="Eisen J.A."/>
        </authorList>
    </citation>
    <scope>NUCLEOTIDE SEQUENCE [LARGE SCALE GENOMIC DNA]</scope>
    <source>
        <strain evidence="8">ATCC 700253 / DSM 10332 / NAL</strain>
    </source>
</reference>
<feature type="compositionally biased region" description="Polar residues" evidence="5">
    <location>
        <begin position="85"/>
        <end position="97"/>
    </location>
</feature>
<evidence type="ECO:0000256" key="1">
    <source>
        <dbReference type="ARBA" id="ARBA00023015"/>
    </source>
</evidence>
<name>G8U0X3_SULAD</name>
<evidence type="ECO:0000313" key="7">
    <source>
        <dbReference type="EMBL" id="AEW06518.1"/>
    </source>
</evidence>
<dbReference type="Gene3D" id="1.10.357.10">
    <property type="entry name" value="Tetracycline Repressor, domain 2"/>
    <property type="match status" value="1"/>
</dbReference>
<keyword evidence="3" id="KW-0804">Transcription</keyword>
<dbReference type="EMBL" id="CP003179">
    <property type="protein sequence ID" value="AEW06518.1"/>
    <property type="molecule type" value="Genomic_DNA"/>
</dbReference>
<evidence type="ECO:0000259" key="6">
    <source>
        <dbReference type="PROSITE" id="PS50977"/>
    </source>
</evidence>
<dbReference type="GO" id="GO:0003700">
    <property type="term" value="F:DNA-binding transcription factor activity"/>
    <property type="evidence" value="ECO:0007669"/>
    <property type="project" value="TreeGrafter"/>
</dbReference>
<feature type="domain" description="HTH tetR-type" evidence="6">
    <location>
        <begin position="14"/>
        <end position="74"/>
    </location>
</feature>
<dbReference type="PROSITE" id="PS50977">
    <property type="entry name" value="HTH_TETR_2"/>
    <property type="match status" value="1"/>
</dbReference>
<reference evidence="7 8" key="2">
    <citation type="journal article" date="2012" name="Stand. Genomic Sci.">
        <title>Complete genome sequence of the moderately thermophilic mineral-sulfide-oxidizing firmicute Sulfobacillus acidophilus type strain (NAL(T)).</title>
        <authorList>
            <person name="Anderson I."/>
            <person name="Chertkov O."/>
            <person name="Chen A."/>
            <person name="Saunders E."/>
            <person name="Lapidus A."/>
            <person name="Nolan M."/>
            <person name="Lucas S."/>
            <person name="Hammon N."/>
            <person name="Deshpande S."/>
            <person name="Cheng J.F."/>
            <person name="Han C."/>
            <person name="Tapia R."/>
            <person name="Goodwin L.A."/>
            <person name="Pitluck S."/>
            <person name="Liolios K."/>
            <person name="Pagani I."/>
            <person name="Ivanova N."/>
            <person name="Mikhailova N."/>
            <person name="Pati A."/>
            <person name="Palaniappan K."/>
            <person name="Land M."/>
            <person name="Pan C."/>
            <person name="Rohde M."/>
            <person name="Pukall R."/>
            <person name="Goker M."/>
            <person name="Detter J.C."/>
            <person name="Woyke T."/>
            <person name="Bristow J."/>
            <person name="Eisen J.A."/>
            <person name="Markowitz V."/>
            <person name="Hugenholtz P."/>
            <person name="Kyrpides N.C."/>
            <person name="Klenk H.P."/>
            <person name="Mavromatis K."/>
        </authorList>
    </citation>
    <scope>NUCLEOTIDE SEQUENCE [LARGE SCALE GENOMIC DNA]</scope>
    <source>
        <strain evidence="8">ATCC 700253 / DSM 10332 / NAL</strain>
    </source>
</reference>
<gene>
    <name evidence="7" type="ordered locus">Sulac_3061</name>
</gene>
<dbReference type="InterPro" id="IPR001647">
    <property type="entry name" value="HTH_TetR"/>
</dbReference>